<dbReference type="EMBL" id="KB321035">
    <property type="protein sequence ID" value="ELW48565.1"/>
    <property type="molecule type" value="Genomic_DNA"/>
</dbReference>
<evidence type="ECO:0000313" key="2">
    <source>
        <dbReference type="Proteomes" id="UP000011518"/>
    </source>
</evidence>
<evidence type="ECO:0000313" key="1">
    <source>
        <dbReference type="EMBL" id="ELW48565.1"/>
    </source>
</evidence>
<keyword evidence="2" id="KW-1185">Reference proteome</keyword>
<accession>L9JD86</accession>
<reference evidence="2" key="2">
    <citation type="journal article" date="2013" name="Nat. Commun.">
        <title>Genome of the Chinese tree shrew.</title>
        <authorList>
            <person name="Fan Y."/>
            <person name="Huang Z.Y."/>
            <person name="Cao C.C."/>
            <person name="Chen C.S."/>
            <person name="Chen Y.X."/>
            <person name="Fan D.D."/>
            <person name="He J."/>
            <person name="Hou H.L."/>
            <person name="Hu L."/>
            <person name="Hu X.T."/>
            <person name="Jiang X.T."/>
            <person name="Lai R."/>
            <person name="Lang Y.S."/>
            <person name="Liang B."/>
            <person name="Liao S.G."/>
            <person name="Mu D."/>
            <person name="Ma Y.Y."/>
            <person name="Niu Y.Y."/>
            <person name="Sun X.Q."/>
            <person name="Xia J.Q."/>
            <person name="Xiao J."/>
            <person name="Xiong Z.Q."/>
            <person name="Xu L."/>
            <person name="Yang L."/>
            <person name="Zhang Y."/>
            <person name="Zhao W."/>
            <person name="Zhao X.D."/>
            <person name="Zheng Y.T."/>
            <person name="Zhou J.M."/>
            <person name="Zhu Y.B."/>
            <person name="Zhang G.J."/>
            <person name="Wang J."/>
            <person name="Yao Y.G."/>
        </authorList>
    </citation>
    <scope>NUCLEOTIDE SEQUENCE [LARGE SCALE GENOMIC DNA]</scope>
</reference>
<gene>
    <name evidence="1" type="ORF">TREES_T100018023</name>
</gene>
<sequence>MESLVLLLQCMVHQARRFWKLLQLVGHQGLGLGQRRMAALNALVHLLHGRLVVRTTAGTAPEHEALHFPDVLSLQTLHHGIHRFLDLELLCHGNPVLYRTCAHVDRFGTCQLSFHLNGLISSLQILFTSSPPLFPDPGWLCLTSPL</sequence>
<organism evidence="1 2">
    <name type="scientific">Tupaia chinensis</name>
    <name type="common">Chinese tree shrew</name>
    <name type="synonym">Tupaia belangeri chinensis</name>
    <dbReference type="NCBI Taxonomy" id="246437"/>
    <lineage>
        <taxon>Eukaryota</taxon>
        <taxon>Metazoa</taxon>
        <taxon>Chordata</taxon>
        <taxon>Craniata</taxon>
        <taxon>Vertebrata</taxon>
        <taxon>Euteleostomi</taxon>
        <taxon>Mammalia</taxon>
        <taxon>Eutheria</taxon>
        <taxon>Euarchontoglires</taxon>
        <taxon>Scandentia</taxon>
        <taxon>Tupaiidae</taxon>
        <taxon>Tupaia</taxon>
    </lineage>
</organism>
<reference evidence="2" key="1">
    <citation type="submission" date="2012-07" db="EMBL/GenBank/DDBJ databases">
        <title>Genome of the Chinese tree shrew, a rising model animal genetically related to primates.</title>
        <authorList>
            <person name="Zhang G."/>
            <person name="Fan Y."/>
            <person name="Yao Y."/>
            <person name="Huang Z."/>
        </authorList>
    </citation>
    <scope>NUCLEOTIDE SEQUENCE [LARGE SCALE GENOMIC DNA]</scope>
</reference>
<proteinExistence type="predicted"/>
<dbReference type="AlphaFoldDB" id="L9JD86"/>
<protein>
    <submittedName>
        <fullName evidence="1">Uncharacterized protein</fullName>
    </submittedName>
</protein>
<dbReference type="InParanoid" id="L9JD86"/>
<name>L9JD86_TUPCH</name>
<dbReference type="Proteomes" id="UP000011518">
    <property type="component" value="Unassembled WGS sequence"/>
</dbReference>